<dbReference type="RefSeq" id="WP_284033584.1">
    <property type="nucleotide sequence ID" value="NZ_CP126155.1"/>
</dbReference>
<evidence type="ECO:0000313" key="3">
    <source>
        <dbReference type="Proteomes" id="UP001596461"/>
    </source>
</evidence>
<name>A0ABD5W6B2_9EURY</name>
<dbReference type="Proteomes" id="UP001596461">
    <property type="component" value="Unassembled WGS sequence"/>
</dbReference>
<keyword evidence="1" id="KW-0472">Membrane</keyword>
<accession>A0ABD5W6B2</accession>
<evidence type="ECO:0000256" key="1">
    <source>
        <dbReference type="SAM" id="Phobius"/>
    </source>
</evidence>
<feature type="transmembrane region" description="Helical" evidence="1">
    <location>
        <begin position="126"/>
        <end position="146"/>
    </location>
</feature>
<feature type="transmembrane region" description="Helical" evidence="1">
    <location>
        <begin position="57"/>
        <end position="77"/>
    </location>
</feature>
<organism evidence="2 3">
    <name type="scientific">Halobaculum lipolyticum</name>
    <dbReference type="NCBI Taxonomy" id="3032001"/>
    <lineage>
        <taxon>Archaea</taxon>
        <taxon>Methanobacteriati</taxon>
        <taxon>Methanobacteriota</taxon>
        <taxon>Stenosarchaea group</taxon>
        <taxon>Halobacteria</taxon>
        <taxon>Halobacteriales</taxon>
        <taxon>Haloferacaceae</taxon>
        <taxon>Halobaculum</taxon>
    </lineage>
</organism>
<evidence type="ECO:0000313" key="2">
    <source>
        <dbReference type="EMBL" id="MFC7068606.1"/>
    </source>
</evidence>
<reference evidence="2 3" key="1">
    <citation type="journal article" date="2019" name="Int. J. Syst. Evol. Microbiol.">
        <title>The Global Catalogue of Microorganisms (GCM) 10K type strain sequencing project: providing services to taxonomists for standard genome sequencing and annotation.</title>
        <authorList>
            <consortium name="The Broad Institute Genomics Platform"/>
            <consortium name="The Broad Institute Genome Sequencing Center for Infectious Disease"/>
            <person name="Wu L."/>
            <person name="Ma J."/>
        </authorList>
    </citation>
    <scope>NUCLEOTIDE SEQUENCE [LARGE SCALE GENOMIC DNA]</scope>
    <source>
        <strain evidence="2 3">DT31</strain>
    </source>
</reference>
<dbReference type="AlphaFoldDB" id="A0ABD5W6B2"/>
<feature type="transmembrane region" description="Helical" evidence="1">
    <location>
        <begin position="98"/>
        <end position="120"/>
    </location>
</feature>
<gene>
    <name evidence="2" type="ORF">ACFQL9_03055</name>
</gene>
<keyword evidence="3" id="KW-1185">Reference proteome</keyword>
<keyword evidence="1" id="KW-1133">Transmembrane helix</keyword>
<protein>
    <submittedName>
        <fullName evidence="2">Uncharacterized protein</fullName>
    </submittedName>
</protein>
<proteinExistence type="predicted"/>
<dbReference type="GeneID" id="81126876"/>
<feature type="transmembrane region" description="Helical" evidence="1">
    <location>
        <begin position="21"/>
        <end position="45"/>
    </location>
</feature>
<comment type="caution">
    <text evidence="2">The sequence shown here is derived from an EMBL/GenBank/DDBJ whole genome shotgun (WGS) entry which is preliminary data.</text>
</comment>
<dbReference type="EMBL" id="JBHTAH010000002">
    <property type="protein sequence ID" value="MFC7068606.1"/>
    <property type="molecule type" value="Genomic_DNA"/>
</dbReference>
<sequence>MSAERRGTLDGTTAGESDADWWTSFGYHGVWQVFGLGLPTIWLAFQSPTADDLLGPAVIAGMYGLALGIAAGRQGVFGPDWPRLTRRKLGTGVGYGRFLRRHCVVAATLALAAFGGVLVGRVAGPVAAGVAALAVSFAGAASVPRISGDGRRARGGRACLYAAGLATTTLVARPLDPATAVTSAPLALALLATTAVVDLRQSCE</sequence>
<keyword evidence="1" id="KW-0812">Transmembrane</keyword>